<feature type="compositionally biased region" description="Low complexity" evidence="1">
    <location>
        <begin position="99"/>
        <end position="115"/>
    </location>
</feature>
<protein>
    <submittedName>
        <fullName evidence="2">Uncharacterized protein</fullName>
    </submittedName>
</protein>
<evidence type="ECO:0000313" key="3">
    <source>
        <dbReference type="Proteomes" id="UP001499987"/>
    </source>
</evidence>
<keyword evidence="3" id="KW-1185">Reference proteome</keyword>
<reference evidence="3" key="1">
    <citation type="journal article" date="2019" name="Int. J. Syst. Evol. Microbiol.">
        <title>The Global Catalogue of Microorganisms (GCM) 10K type strain sequencing project: providing services to taxonomists for standard genome sequencing and annotation.</title>
        <authorList>
            <consortium name="The Broad Institute Genomics Platform"/>
            <consortium name="The Broad Institute Genome Sequencing Center for Infectious Disease"/>
            <person name="Wu L."/>
            <person name="Ma J."/>
        </authorList>
    </citation>
    <scope>NUCLEOTIDE SEQUENCE [LARGE SCALE GENOMIC DNA]</scope>
    <source>
        <strain evidence="3">JCM 13002</strain>
    </source>
</reference>
<gene>
    <name evidence="2" type="ORF">GCM10009663_72140</name>
</gene>
<name>A0ABP4ERP7_9ACTN</name>
<feature type="region of interest" description="Disordered" evidence="1">
    <location>
        <begin position="77"/>
        <end position="135"/>
    </location>
</feature>
<evidence type="ECO:0000313" key="2">
    <source>
        <dbReference type="EMBL" id="GAA1122284.1"/>
    </source>
</evidence>
<dbReference type="EMBL" id="BAAALD010000130">
    <property type="protein sequence ID" value="GAA1122284.1"/>
    <property type="molecule type" value="Genomic_DNA"/>
</dbReference>
<proteinExistence type="predicted"/>
<dbReference type="Proteomes" id="UP001499987">
    <property type="component" value="Unassembled WGS sequence"/>
</dbReference>
<organism evidence="2 3">
    <name type="scientific">Kitasatospora arboriphila</name>
    <dbReference type="NCBI Taxonomy" id="258052"/>
    <lineage>
        <taxon>Bacteria</taxon>
        <taxon>Bacillati</taxon>
        <taxon>Actinomycetota</taxon>
        <taxon>Actinomycetes</taxon>
        <taxon>Kitasatosporales</taxon>
        <taxon>Streptomycetaceae</taxon>
        <taxon>Kitasatospora</taxon>
    </lineage>
</organism>
<evidence type="ECO:0000256" key="1">
    <source>
        <dbReference type="SAM" id="MobiDB-lite"/>
    </source>
</evidence>
<comment type="caution">
    <text evidence="2">The sequence shown here is derived from an EMBL/GenBank/DDBJ whole genome shotgun (WGS) entry which is preliminary data.</text>
</comment>
<accession>A0ABP4ERP7</accession>
<sequence>MESGTSTIVTIRKGVPVSCIQVLVSGSLAARAPARPCTFRCDQTDGNRGSVPPQTAQNLRGTSRFLVNPPCGPAKFASPLTESLERGSTCGHSDEDSLAVAAVPGPDPAAAVGRGRMAERAPAPPPPDPKEPPPP</sequence>